<comment type="caution">
    <text evidence="1">The sequence shown here is derived from an EMBL/GenBank/DDBJ whole genome shotgun (WGS) entry which is preliminary data.</text>
</comment>
<dbReference type="Proteomes" id="UP001166291">
    <property type="component" value="Unassembled WGS sequence"/>
</dbReference>
<dbReference type="PANTHER" id="PTHR48228:SF5">
    <property type="entry name" value="ALPHA-METHYLACYL-COA RACEMASE"/>
    <property type="match status" value="1"/>
</dbReference>
<dbReference type="RefSeq" id="WP_219044998.1">
    <property type="nucleotide sequence ID" value="NZ_JAHWDQ010000007.1"/>
</dbReference>
<dbReference type="InterPro" id="IPR003673">
    <property type="entry name" value="CoA-Trfase_fam_III"/>
</dbReference>
<gene>
    <name evidence="1" type="ORF">KXJ70_18280</name>
</gene>
<name>A0ABS6VWS0_9GAMM</name>
<accession>A0ABS6VWS0</accession>
<protein>
    <submittedName>
        <fullName evidence="1">CoA transferase</fullName>
    </submittedName>
</protein>
<keyword evidence="1" id="KW-0808">Transferase</keyword>
<reference evidence="1" key="1">
    <citation type="submission" date="2021-07" db="EMBL/GenBank/DDBJ databases">
        <title>Zhongshania sp. CAU 1632 isolated from seawater.</title>
        <authorList>
            <person name="Kim W."/>
        </authorList>
    </citation>
    <scope>NUCLEOTIDE SEQUENCE</scope>
    <source>
        <strain evidence="1">CAU 1632</strain>
    </source>
</reference>
<sequence length="446" mass="46591">MAILSKLNPAAALFAEDTASSLTPAAYAAALLASLDSPLVNFRFDDERSAAMLWAHSGAMALSGHAEGSAQPCPAPIAACAQGAWLALAALFPDKLSGDFPAYQLLGERAALSGYTRRGRVSAGGACRIFAIADGFIAVNLPRDDDFELLAAWLESDVEDWADLQSALVSCDGESLLERGRLLGLACALVEPPLASSHWYQEQRCSAPIAVARKNPLVIDLSSLWAGPLCGQLLAQTGARVIKVESVARPDGARFGNRDFFDLLNAGKESVLLDLSSSVGRQQLAALLKRADIVIESTRPRALEQMGIVAADIVAANPGAVWVGISGYGRGEPNRNWIAYGDDAGVAAGLSWLMGGDQGDPIFCADAIADPLTGLHAALLAASAWQQGGGSVLDISLHGVTSYCIQSGRAESDGSSADILPPKARRPFGSAAELGADTDRVLRELL</sequence>
<evidence type="ECO:0000313" key="2">
    <source>
        <dbReference type="Proteomes" id="UP001166291"/>
    </source>
</evidence>
<evidence type="ECO:0000313" key="1">
    <source>
        <dbReference type="EMBL" id="MBW2942753.1"/>
    </source>
</evidence>
<dbReference type="Pfam" id="PF02515">
    <property type="entry name" value="CoA_transf_3"/>
    <property type="match status" value="1"/>
</dbReference>
<proteinExistence type="predicted"/>
<keyword evidence="2" id="KW-1185">Reference proteome</keyword>
<dbReference type="InterPro" id="IPR050509">
    <property type="entry name" value="CoA-transferase_III"/>
</dbReference>
<dbReference type="EMBL" id="JAHWDQ010000007">
    <property type="protein sequence ID" value="MBW2942753.1"/>
    <property type="molecule type" value="Genomic_DNA"/>
</dbReference>
<organism evidence="1 2">
    <name type="scientific">Zhongshania aquimaris</name>
    <dbReference type="NCBI Taxonomy" id="2857107"/>
    <lineage>
        <taxon>Bacteria</taxon>
        <taxon>Pseudomonadati</taxon>
        <taxon>Pseudomonadota</taxon>
        <taxon>Gammaproteobacteria</taxon>
        <taxon>Cellvibrionales</taxon>
        <taxon>Spongiibacteraceae</taxon>
        <taxon>Zhongshania</taxon>
    </lineage>
</organism>
<dbReference type="PANTHER" id="PTHR48228">
    <property type="entry name" value="SUCCINYL-COA--D-CITRAMALATE COA-TRANSFERASE"/>
    <property type="match status" value="1"/>
</dbReference>
<dbReference type="GO" id="GO:0016740">
    <property type="term" value="F:transferase activity"/>
    <property type="evidence" value="ECO:0007669"/>
    <property type="project" value="UniProtKB-KW"/>
</dbReference>